<comment type="caution">
    <text evidence="1">The sequence shown here is derived from an EMBL/GenBank/DDBJ whole genome shotgun (WGS) entry which is preliminary data.</text>
</comment>
<dbReference type="Proteomes" id="UP001596045">
    <property type="component" value="Unassembled WGS sequence"/>
</dbReference>
<sequence>MPNTIPAAGRRSIPTNNIKGSVLTLHIQAITFQQLWDNYVTGNPYDDPAGTHKNQCAIRMSATLHRAGIDMKSFSQKVVKPAKGKATIGRILLNGKATSTRANEMAQWLSLRPFEGLPAKPEDITGADWEGKVAGRTGIIFFDGYWQQDGDSSDNLSGGHIDLWNGERLTISGFWGSFSTMGRYVGMQAMLPGTNFGWSDLGKSKKILFWEIP</sequence>
<keyword evidence="2" id="KW-1185">Reference proteome</keyword>
<accession>A0ABW0MDT7</accession>
<evidence type="ECO:0000313" key="2">
    <source>
        <dbReference type="Proteomes" id="UP001596045"/>
    </source>
</evidence>
<organism evidence="1 2">
    <name type="scientific">Paraherbaspirillum soli</name>
    <dbReference type="NCBI Taxonomy" id="631222"/>
    <lineage>
        <taxon>Bacteria</taxon>
        <taxon>Pseudomonadati</taxon>
        <taxon>Pseudomonadota</taxon>
        <taxon>Betaproteobacteria</taxon>
        <taxon>Burkholderiales</taxon>
        <taxon>Oxalobacteraceae</taxon>
        <taxon>Paraherbaspirillum</taxon>
    </lineage>
</organism>
<dbReference type="Gene3D" id="3.90.1720.70">
    <property type="match status" value="1"/>
</dbReference>
<name>A0ABW0MDT7_9BURK</name>
<dbReference type="RefSeq" id="WP_378998236.1">
    <property type="nucleotide sequence ID" value="NZ_JBHSMT010000026.1"/>
</dbReference>
<proteinExistence type="predicted"/>
<dbReference type="EMBL" id="JBHSMT010000026">
    <property type="protein sequence ID" value="MFC5475131.1"/>
    <property type="molecule type" value="Genomic_DNA"/>
</dbReference>
<dbReference type="Pfam" id="PF14113">
    <property type="entry name" value="Tae4"/>
    <property type="match status" value="1"/>
</dbReference>
<reference evidence="2" key="1">
    <citation type="journal article" date="2019" name="Int. J. Syst. Evol. Microbiol.">
        <title>The Global Catalogue of Microorganisms (GCM) 10K type strain sequencing project: providing services to taxonomists for standard genome sequencing and annotation.</title>
        <authorList>
            <consortium name="The Broad Institute Genomics Platform"/>
            <consortium name="The Broad Institute Genome Sequencing Center for Infectious Disease"/>
            <person name="Wu L."/>
            <person name="Ma J."/>
        </authorList>
    </citation>
    <scope>NUCLEOTIDE SEQUENCE [LARGE SCALE GENOMIC DNA]</scope>
    <source>
        <strain evidence="2">JCM 17066</strain>
    </source>
</reference>
<dbReference type="InterPro" id="IPR025562">
    <property type="entry name" value="Tae4"/>
</dbReference>
<gene>
    <name evidence="1" type="ORF">ACFPM8_14310</name>
</gene>
<evidence type="ECO:0000313" key="1">
    <source>
        <dbReference type="EMBL" id="MFC5475131.1"/>
    </source>
</evidence>
<protein>
    <submittedName>
        <fullName evidence="1">Type VI secretion system amidase effector protein Tae4</fullName>
    </submittedName>
</protein>